<dbReference type="InterPro" id="IPR036318">
    <property type="entry name" value="FAD-bd_PCMH-like_sf"/>
</dbReference>
<accession>A0A382ICJ3</accession>
<dbReference type="GO" id="GO:0008609">
    <property type="term" value="F:alkylglycerone-phosphate synthase activity"/>
    <property type="evidence" value="ECO:0007669"/>
    <property type="project" value="InterPro"/>
</dbReference>
<proteinExistence type="inferred from homology"/>
<dbReference type="PROSITE" id="PS51387">
    <property type="entry name" value="FAD_PCMH"/>
    <property type="match status" value="1"/>
</dbReference>
<dbReference type="GO" id="GO:0008610">
    <property type="term" value="P:lipid biosynthetic process"/>
    <property type="evidence" value="ECO:0007669"/>
    <property type="project" value="InterPro"/>
</dbReference>
<feature type="non-terminal residue" evidence="4">
    <location>
        <position position="276"/>
    </location>
</feature>
<evidence type="ECO:0000313" key="4">
    <source>
        <dbReference type="EMBL" id="SVB97326.1"/>
    </source>
</evidence>
<dbReference type="PANTHER" id="PTHR46568">
    <property type="entry name" value="ALKYLDIHYDROXYACETONEPHOSPHATE SYNTHASE, PEROXISOMAL"/>
    <property type="match status" value="1"/>
</dbReference>
<reference evidence="4" key="1">
    <citation type="submission" date="2018-05" db="EMBL/GenBank/DDBJ databases">
        <authorList>
            <person name="Lanie J.A."/>
            <person name="Ng W.-L."/>
            <person name="Kazmierczak K.M."/>
            <person name="Andrzejewski T.M."/>
            <person name="Davidsen T.M."/>
            <person name="Wayne K.J."/>
            <person name="Tettelin H."/>
            <person name="Glass J.I."/>
            <person name="Rusch D."/>
            <person name="Podicherti R."/>
            <person name="Tsui H.-C.T."/>
            <person name="Winkler M.E."/>
        </authorList>
    </citation>
    <scope>NUCLEOTIDE SEQUENCE</scope>
</reference>
<gene>
    <name evidence="4" type="ORF">METZ01_LOCUS250180</name>
</gene>
<evidence type="ECO:0000256" key="1">
    <source>
        <dbReference type="ARBA" id="ARBA00008000"/>
    </source>
</evidence>
<evidence type="ECO:0000256" key="2">
    <source>
        <dbReference type="SAM" id="Phobius"/>
    </source>
</evidence>
<dbReference type="InterPro" id="IPR025650">
    <property type="entry name" value="Alkyl-DHAP_Synthase"/>
</dbReference>
<dbReference type="InterPro" id="IPR016169">
    <property type="entry name" value="FAD-bd_PCMH_sub2"/>
</dbReference>
<dbReference type="Pfam" id="PF01565">
    <property type="entry name" value="FAD_binding_4"/>
    <property type="match status" value="1"/>
</dbReference>
<protein>
    <recommendedName>
        <fullName evidence="3">FAD-binding PCMH-type domain-containing protein</fullName>
    </recommendedName>
</protein>
<dbReference type="PANTHER" id="PTHR46568:SF1">
    <property type="entry name" value="ALKYLDIHYDROXYACETONEPHOSPHATE SYNTHASE, PEROXISOMAL"/>
    <property type="match status" value="1"/>
</dbReference>
<dbReference type="Gene3D" id="3.30.160.650">
    <property type="match status" value="1"/>
</dbReference>
<dbReference type="Gene3D" id="3.30.43.10">
    <property type="entry name" value="Uridine Diphospho-n-acetylenolpyruvylglucosamine Reductase, domain 2"/>
    <property type="match status" value="1"/>
</dbReference>
<dbReference type="EMBL" id="UINC01066523">
    <property type="protein sequence ID" value="SVB97326.1"/>
    <property type="molecule type" value="Genomic_DNA"/>
</dbReference>
<dbReference type="AlphaFoldDB" id="A0A382ICJ3"/>
<dbReference type="InterPro" id="IPR006094">
    <property type="entry name" value="Oxid_FAD_bind_N"/>
</dbReference>
<feature type="domain" description="FAD-binding PCMH-type" evidence="3">
    <location>
        <begin position="155"/>
        <end position="276"/>
    </location>
</feature>
<evidence type="ECO:0000259" key="3">
    <source>
        <dbReference type="PROSITE" id="PS51387"/>
    </source>
</evidence>
<keyword evidence="2" id="KW-0472">Membrane</keyword>
<dbReference type="SUPFAM" id="SSF56176">
    <property type="entry name" value="FAD-binding/transporter-associated domain-like"/>
    <property type="match status" value="1"/>
</dbReference>
<name>A0A382ICJ3_9ZZZZ</name>
<keyword evidence="2" id="KW-1133">Transmembrane helix</keyword>
<comment type="similarity">
    <text evidence="1">Belongs to the FAD-binding oxidoreductase/transferase type 4 family.</text>
</comment>
<dbReference type="InterPro" id="IPR016167">
    <property type="entry name" value="FAD-bd_PCMH_sub1"/>
</dbReference>
<dbReference type="Gene3D" id="3.30.465.10">
    <property type="match status" value="1"/>
</dbReference>
<feature type="transmembrane region" description="Helical" evidence="2">
    <location>
        <begin position="6"/>
        <end position="22"/>
    </location>
</feature>
<dbReference type="InterPro" id="IPR016166">
    <property type="entry name" value="FAD-bd_PCMH"/>
</dbReference>
<sequence length="276" mass="30454">MLEAPAIIGIAVIIVFLILLWGRTGVGSEEDVFYDPSDGERQPHKWGYTDTRFEFDGPRSVRVTGSRYPLAGYSMPYFIPFAEEVLGVPITPEGIMPEVEREALPPRRQNDPFEQGIGAVLGTDQVATTDDERLVHSHGQLSVDEIYRLLYLGSLARVVDLVVYPQSEDDVRHLVRLANEHDVCLVPYGGGTNVSGALACPADEERTIVSVDMRRMNQIVELDEQNLQATIEAGINGKELERELEARGYTTGHDPDSVELSTLGGWIATNASGMKK</sequence>
<organism evidence="4">
    <name type="scientific">marine metagenome</name>
    <dbReference type="NCBI Taxonomy" id="408172"/>
    <lineage>
        <taxon>unclassified sequences</taxon>
        <taxon>metagenomes</taxon>
        <taxon>ecological metagenomes</taxon>
    </lineage>
</organism>
<keyword evidence="2" id="KW-0812">Transmembrane</keyword>
<dbReference type="GO" id="GO:0071949">
    <property type="term" value="F:FAD binding"/>
    <property type="evidence" value="ECO:0007669"/>
    <property type="project" value="InterPro"/>
</dbReference>